<reference evidence="7" key="2">
    <citation type="submission" date="2009-03" db="EMBL/GenBank/DDBJ databases">
        <authorList>
            <person name="Gang L."/>
        </authorList>
    </citation>
    <scope>NUCLEOTIDE SEQUENCE</scope>
    <source>
        <strain evidence="7">Anhui</strain>
    </source>
</reference>
<reference evidence="7" key="1">
    <citation type="journal article" date="2009" name="Nature">
        <title>The Schistosoma japonicum genome reveals features of host-parasite interplay.</title>
        <authorList>
            <person name="Liu F."/>
            <person name="Zhou Y."/>
            <person name="Wang Z.Q."/>
            <person name="Lu G."/>
            <person name="Zheng H."/>
            <person name="Brindley P.J."/>
            <person name="McManus D.P."/>
            <person name="Blair D."/>
            <person name="Zhang Q.H."/>
            <person name="Zhong Y."/>
            <person name="Wang S."/>
            <person name="Han Z.G."/>
            <person name="Chen Z."/>
        </authorList>
    </citation>
    <scope>NUCLEOTIDE SEQUENCE</scope>
    <source>
        <strain evidence="7">Anhui</strain>
    </source>
</reference>
<dbReference type="Pfam" id="PF14892">
    <property type="entry name" value="PIRC1_2"/>
    <property type="match status" value="1"/>
</dbReference>
<comment type="similarity">
    <text evidence="6">Belongs to the PIERCE1 family.</text>
</comment>
<evidence type="ECO:0000256" key="2">
    <source>
        <dbReference type="ARBA" id="ARBA00004245"/>
    </source>
</evidence>
<dbReference type="PANTHER" id="PTHR20899:SF1">
    <property type="entry name" value="PIERCER OF MICROTUBULE WALL 1 PROTEIN"/>
    <property type="match status" value="1"/>
</dbReference>
<evidence type="ECO:0000256" key="1">
    <source>
        <dbReference type="ARBA" id="ARBA00004138"/>
    </source>
</evidence>
<evidence type="ECO:0000256" key="5">
    <source>
        <dbReference type="ARBA" id="ARBA00023273"/>
    </source>
</evidence>
<comment type="subcellular location">
    <subcellularLocation>
        <location evidence="1">Cell projection</location>
        <location evidence="1">Cilium</location>
    </subcellularLocation>
    <subcellularLocation>
        <location evidence="2">Cytoplasm</location>
        <location evidence="2">Cytoskeleton</location>
    </subcellularLocation>
</comment>
<organism evidence="7">
    <name type="scientific">Schistosoma japonicum</name>
    <name type="common">Blood fluke</name>
    <dbReference type="NCBI Taxonomy" id="6182"/>
    <lineage>
        <taxon>Eukaryota</taxon>
        <taxon>Metazoa</taxon>
        <taxon>Spiralia</taxon>
        <taxon>Lophotrochozoa</taxon>
        <taxon>Platyhelminthes</taxon>
        <taxon>Trematoda</taxon>
        <taxon>Digenea</taxon>
        <taxon>Strigeidida</taxon>
        <taxon>Schistosomatoidea</taxon>
        <taxon>Schistosomatidae</taxon>
        <taxon>Schistosoma</taxon>
    </lineage>
</organism>
<name>C1LGN2_SCHJA</name>
<dbReference type="EMBL" id="FN318131">
    <property type="protein sequence ID" value="CAX73860.1"/>
    <property type="molecule type" value="mRNA"/>
</dbReference>
<dbReference type="AlphaFoldDB" id="C1LGN2"/>
<keyword evidence="4" id="KW-0206">Cytoskeleton</keyword>
<proteinExistence type="evidence at transcript level"/>
<dbReference type="PANTHER" id="PTHR20899">
    <property type="entry name" value="PIERCE HOMOLOG"/>
    <property type="match status" value="1"/>
</dbReference>
<protein>
    <submittedName>
        <fullName evidence="7">Hypotheticial protein</fullName>
    </submittedName>
</protein>
<keyword evidence="3" id="KW-0963">Cytoplasm</keyword>
<evidence type="ECO:0000313" key="7">
    <source>
        <dbReference type="EMBL" id="CAX73860.1"/>
    </source>
</evidence>
<dbReference type="GO" id="GO:0005879">
    <property type="term" value="C:axonemal microtubule"/>
    <property type="evidence" value="ECO:0007669"/>
    <property type="project" value="InterPro"/>
</dbReference>
<accession>C1LGN2</accession>
<keyword evidence="5" id="KW-0966">Cell projection</keyword>
<evidence type="ECO:0000256" key="3">
    <source>
        <dbReference type="ARBA" id="ARBA00022490"/>
    </source>
</evidence>
<evidence type="ECO:0000256" key="6">
    <source>
        <dbReference type="ARBA" id="ARBA00038014"/>
    </source>
</evidence>
<dbReference type="InterPro" id="IPR026507">
    <property type="entry name" value="PIRC1/2"/>
</dbReference>
<dbReference type="GO" id="GO:0035082">
    <property type="term" value="P:axoneme assembly"/>
    <property type="evidence" value="ECO:0007669"/>
    <property type="project" value="InterPro"/>
</dbReference>
<sequence>MIPLDKKVDEEVVKKFLSFKTTSSDYGLFAPNTHTMANYYYPLKGEFSHHLGKCGMYRNHSFNTSMDK</sequence>
<evidence type="ECO:0000256" key="4">
    <source>
        <dbReference type="ARBA" id="ARBA00023212"/>
    </source>
</evidence>